<dbReference type="PANTHER" id="PTHR40980:SF4">
    <property type="entry name" value="TONB-DEPENDENT RECEPTOR-LIKE BETA-BARREL DOMAIN-CONTAINING PROTEIN"/>
    <property type="match status" value="1"/>
</dbReference>
<keyword evidence="12" id="KW-0675">Receptor</keyword>
<dbReference type="SUPFAM" id="SSF49464">
    <property type="entry name" value="Carboxypeptidase regulatory domain-like"/>
    <property type="match status" value="1"/>
</dbReference>
<dbReference type="EMBL" id="JACGWS010000004">
    <property type="protein sequence ID" value="MBC8754637.1"/>
    <property type="molecule type" value="Genomic_DNA"/>
</dbReference>
<keyword evidence="2 7" id="KW-0813">Transport</keyword>
<comment type="subcellular location">
    <subcellularLocation>
        <location evidence="1 7">Cell outer membrane</location>
        <topology evidence="1 7">Multi-pass membrane protein</topology>
    </subcellularLocation>
</comment>
<keyword evidence="9" id="KW-0732">Signal</keyword>
<reference evidence="12 13" key="1">
    <citation type="submission" date="2020-07" db="EMBL/GenBank/DDBJ databases">
        <title>Description of Kordia aestuariivivens sp. nov., isolated from a tidal flat.</title>
        <authorList>
            <person name="Park S."/>
            <person name="Yoon J.-H."/>
        </authorList>
    </citation>
    <scope>NUCLEOTIDE SEQUENCE [LARGE SCALE GENOMIC DNA]</scope>
    <source>
        <strain evidence="12 13">YSTF-M3</strain>
    </source>
</reference>
<keyword evidence="13" id="KW-1185">Reference proteome</keyword>
<evidence type="ECO:0000256" key="6">
    <source>
        <dbReference type="ARBA" id="ARBA00023237"/>
    </source>
</evidence>
<dbReference type="Gene3D" id="2.170.130.10">
    <property type="entry name" value="TonB-dependent receptor, plug domain"/>
    <property type="match status" value="1"/>
</dbReference>
<protein>
    <submittedName>
        <fullName evidence="12">TonB-dependent receptor</fullName>
    </submittedName>
</protein>
<keyword evidence="6 7" id="KW-0998">Cell outer membrane</keyword>
<evidence type="ECO:0000259" key="11">
    <source>
        <dbReference type="Pfam" id="PF14905"/>
    </source>
</evidence>
<dbReference type="Pfam" id="PF07715">
    <property type="entry name" value="Plug"/>
    <property type="match status" value="1"/>
</dbReference>
<evidence type="ECO:0000259" key="10">
    <source>
        <dbReference type="Pfam" id="PF07715"/>
    </source>
</evidence>
<evidence type="ECO:0000313" key="12">
    <source>
        <dbReference type="EMBL" id="MBC8754637.1"/>
    </source>
</evidence>
<dbReference type="Gene3D" id="2.40.170.20">
    <property type="entry name" value="TonB-dependent receptor, beta-barrel domain"/>
    <property type="match status" value="1"/>
</dbReference>
<name>A0ABR7Q7T3_9FLAO</name>
<dbReference type="PANTHER" id="PTHR40980">
    <property type="entry name" value="PLUG DOMAIN-CONTAINING PROTEIN"/>
    <property type="match status" value="1"/>
</dbReference>
<evidence type="ECO:0000256" key="4">
    <source>
        <dbReference type="ARBA" id="ARBA00022692"/>
    </source>
</evidence>
<dbReference type="Gene3D" id="2.60.40.1120">
    <property type="entry name" value="Carboxypeptidase-like, regulatory domain"/>
    <property type="match status" value="1"/>
</dbReference>
<evidence type="ECO:0000256" key="5">
    <source>
        <dbReference type="ARBA" id="ARBA00023136"/>
    </source>
</evidence>
<feature type="region of interest" description="Disordered" evidence="8">
    <location>
        <begin position="789"/>
        <end position="811"/>
    </location>
</feature>
<evidence type="ECO:0000256" key="3">
    <source>
        <dbReference type="ARBA" id="ARBA00022452"/>
    </source>
</evidence>
<evidence type="ECO:0000256" key="7">
    <source>
        <dbReference type="PROSITE-ProRule" id="PRU01360"/>
    </source>
</evidence>
<evidence type="ECO:0000256" key="8">
    <source>
        <dbReference type="SAM" id="MobiDB-lite"/>
    </source>
</evidence>
<feature type="domain" description="TonB-dependent receptor plug" evidence="10">
    <location>
        <begin position="148"/>
        <end position="225"/>
    </location>
</feature>
<organism evidence="12 13">
    <name type="scientific">Kordia aestuariivivens</name>
    <dbReference type="NCBI Taxonomy" id="2759037"/>
    <lineage>
        <taxon>Bacteria</taxon>
        <taxon>Pseudomonadati</taxon>
        <taxon>Bacteroidota</taxon>
        <taxon>Flavobacteriia</taxon>
        <taxon>Flavobacteriales</taxon>
        <taxon>Flavobacteriaceae</taxon>
        <taxon>Kordia</taxon>
    </lineage>
</organism>
<dbReference type="InterPro" id="IPR008969">
    <property type="entry name" value="CarboxyPept-like_regulatory"/>
</dbReference>
<dbReference type="InterPro" id="IPR012910">
    <property type="entry name" value="Plug_dom"/>
</dbReference>
<feature type="signal peptide" evidence="9">
    <location>
        <begin position="1"/>
        <end position="19"/>
    </location>
</feature>
<dbReference type="Proteomes" id="UP000619238">
    <property type="component" value="Unassembled WGS sequence"/>
</dbReference>
<keyword evidence="3 7" id="KW-1134">Transmembrane beta strand</keyword>
<keyword evidence="4 7" id="KW-0812">Transmembrane</keyword>
<evidence type="ECO:0000256" key="9">
    <source>
        <dbReference type="SAM" id="SignalP"/>
    </source>
</evidence>
<sequence>MKKLLLFLFLIGMIPISNAQQGKSTKKVKITGKVFDKKTKQPLEYATIIFQDTAKKRSVTGGITKADGSFNIEVDADTYDITVEFISFASQKIKAKSLVENTSIGNFFLAEDSQSLEAIEIIAEKTTVELKLDKKIYNVGKDLTVRGGTVSDVLDNVPSVSVDVEGNVSLRGNDNVRILINGKPSGLVGLNSTDALRQLPADAIEKVEIITSPSARYDAEGTGGILNIILRRSKLQGMNGAITTNVAYPLGYGISGNINYRTGDFNFFTTSGYNRRDVPGNSETFTEYFNGDDPNTFLDEQRNFDRIRKGFNSNVGVEWYVNKSTSVTASLVYRDSNNESSTTNILTQFDSGLNVTNVSSRFDPEFEDDKTIQYALNFDKNFEKSGHKLTMDFQYESSTEDERSFISVDNVLAEQVATIESQDRILLQTDYILPIGETAQFELGYRGNFLDLNTDYLVAFLEDETFVPDTNLSNVLNYREYVNAVYTQYGNKINKFSFLLGLRMESTRITIDQVTSGDFDKKNYVGFFPTVNIGYEISEDQSITLGYNRRIRRPRSRFINPFPSRSSITNVFQGNPDIDPSYSNGVDLGYLNRFGKLTLNTSIYFQRATDVFNFISEDTGETTLLNGEEVPIIRRTPINLARNDRFGFEFTLTYNPSRKWRVNGNFNLFQSYNRGDFNGVNFDADNLSWFVRINNKVTLPGSIDWQTRLSYRGPSEDAQNKRKGIFSMNLAFSKDLLNERASIAFNVSDVFNSRKRQSESFTDTFNSDGAFQWRERTMNLSFTYRFNQKKKNERNGRGQNFDDEGGFSATP</sequence>
<gene>
    <name evidence="12" type="ORF">H2O64_08120</name>
</gene>
<feature type="chain" id="PRO_5045832864" evidence="9">
    <location>
        <begin position="20"/>
        <end position="811"/>
    </location>
</feature>
<dbReference type="InterPro" id="IPR037066">
    <property type="entry name" value="Plug_dom_sf"/>
</dbReference>
<accession>A0ABR7Q7T3</accession>
<dbReference type="PROSITE" id="PS52016">
    <property type="entry name" value="TONB_DEPENDENT_REC_3"/>
    <property type="match status" value="1"/>
</dbReference>
<evidence type="ECO:0000313" key="13">
    <source>
        <dbReference type="Proteomes" id="UP000619238"/>
    </source>
</evidence>
<dbReference type="Pfam" id="PF13715">
    <property type="entry name" value="CarbopepD_reg_2"/>
    <property type="match status" value="1"/>
</dbReference>
<comment type="similarity">
    <text evidence="7">Belongs to the TonB-dependent receptor family.</text>
</comment>
<dbReference type="Pfam" id="PF14905">
    <property type="entry name" value="OMP_b-brl_3"/>
    <property type="match status" value="1"/>
</dbReference>
<proteinExistence type="inferred from homology"/>
<keyword evidence="5 7" id="KW-0472">Membrane</keyword>
<dbReference type="InterPro" id="IPR039426">
    <property type="entry name" value="TonB-dep_rcpt-like"/>
</dbReference>
<dbReference type="InterPro" id="IPR041700">
    <property type="entry name" value="OMP_b-brl_3"/>
</dbReference>
<feature type="domain" description="Outer membrane protein beta-barrel" evidence="11">
    <location>
        <begin position="380"/>
        <end position="784"/>
    </location>
</feature>
<evidence type="ECO:0000256" key="1">
    <source>
        <dbReference type="ARBA" id="ARBA00004571"/>
    </source>
</evidence>
<dbReference type="RefSeq" id="WP_187561688.1">
    <property type="nucleotide sequence ID" value="NZ_JACGWS010000004.1"/>
</dbReference>
<dbReference type="SUPFAM" id="SSF56935">
    <property type="entry name" value="Porins"/>
    <property type="match status" value="1"/>
</dbReference>
<dbReference type="InterPro" id="IPR036942">
    <property type="entry name" value="Beta-barrel_TonB_sf"/>
</dbReference>
<comment type="caution">
    <text evidence="12">The sequence shown here is derived from an EMBL/GenBank/DDBJ whole genome shotgun (WGS) entry which is preliminary data.</text>
</comment>
<evidence type="ECO:0000256" key="2">
    <source>
        <dbReference type="ARBA" id="ARBA00022448"/>
    </source>
</evidence>